<keyword evidence="7" id="KW-1185">Reference proteome</keyword>
<dbReference type="SUPFAM" id="SSF51316">
    <property type="entry name" value="Mss4-like"/>
    <property type="match status" value="1"/>
</dbReference>
<dbReference type="STRING" id="294935.ATN88_18320"/>
<dbReference type="Proteomes" id="UP000070529">
    <property type="component" value="Unassembled WGS sequence"/>
</dbReference>
<comment type="similarity">
    <text evidence="1">Belongs to the Gfa family.</text>
</comment>
<dbReference type="Pfam" id="PF04828">
    <property type="entry name" value="GFA"/>
    <property type="match status" value="1"/>
</dbReference>
<dbReference type="AlphaFoldDB" id="A0A135I8Z1"/>
<feature type="domain" description="CENP-V/GFA" evidence="5">
    <location>
        <begin position="2"/>
        <end position="114"/>
    </location>
</feature>
<dbReference type="Gene3D" id="3.90.1590.10">
    <property type="entry name" value="glutathione-dependent formaldehyde- activating enzyme (gfa)"/>
    <property type="match status" value="1"/>
</dbReference>
<comment type="caution">
    <text evidence="6">The sequence shown here is derived from an EMBL/GenBank/DDBJ whole genome shotgun (WGS) entry which is preliminary data.</text>
</comment>
<evidence type="ECO:0000256" key="4">
    <source>
        <dbReference type="ARBA" id="ARBA00023239"/>
    </source>
</evidence>
<dbReference type="EMBL" id="LNTY01000032">
    <property type="protein sequence ID" value="KXF81923.1"/>
    <property type="molecule type" value="Genomic_DNA"/>
</dbReference>
<evidence type="ECO:0000256" key="1">
    <source>
        <dbReference type="ARBA" id="ARBA00005495"/>
    </source>
</evidence>
<evidence type="ECO:0000313" key="6">
    <source>
        <dbReference type="EMBL" id="KXF81923.1"/>
    </source>
</evidence>
<name>A0A135I8Z1_9GAMM</name>
<keyword evidence="2" id="KW-0479">Metal-binding</keyword>
<organism evidence="6 7">
    <name type="scientific">Enterovibrio coralii</name>
    <dbReference type="NCBI Taxonomy" id="294935"/>
    <lineage>
        <taxon>Bacteria</taxon>
        <taxon>Pseudomonadati</taxon>
        <taxon>Pseudomonadota</taxon>
        <taxon>Gammaproteobacteria</taxon>
        <taxon>Vibrionales</taxon>
        <taxon>Vibrionaceae</taxon>
        <taxon>Enterovibrio</taxon>
    </lineage>
</organism>
<dbReference type="InterPro" id="IPR006913">
    <property type="entry name" value="CENP-V/GFA"/>
</dbReference>
<evidence type="ECO:0000313" key="7">
    <source>
        <dbReference type="Proteomes" id="UP000070529"/>
    </source>
</evidence>
<keyword evidence="3" id="KW-0862">Zinc</keyword>
<dbReference type="PANTHER" id="PTHR33337">
    <property type="entry name" value="GFA DOMAIN-CONTAINING PROTEIN"/>
    <property type="match status" value="1"/>
</dbReference>
<dbReference type="RefSeq" id="WP_067414987.1">
    <property type="nucleotide sequence ID" value="NZ_LNTY01000032.1"/>
</dbReference>
<dbReference type="GO" id="GO:0016846">
    <property type="term" value="F:carbon-sulfur lyase activity"/>
    <property type="evidence" value="ECO:0007669"/>
    <property type="project" value="InterPro"/>
</dbReference>
<dbReference type="GO" id="GO:0046872">
    <property type="term" value="F:metal ion binding"/>
    <property type="evidence" value="ECO:0007669"/>
    <property type="project" value="UniProtKB-KW"/>
</dbReference>
<dbReference type="PANTHER" id="PTHR33337:SF40">
    <property type="entry name" value="CENP-V_GFA DOMAIN-CONTAINING PROTEIN-RELATED"/>
    <property type="match status" value="1"/>
</dbReference>
<protein>
    <submittedName>
        <fullName evidence="6">Aldehyde-activating protein</fullName>
    </submittedName>
</protein>
<dbReference type="InterPro" id="IPR011057">
    <property type="entry name" value="Mss4-like_sf"/>
</dbReference>
<dbReference type="PROSITE" id="PS51891">
    <property type="entry name" value="CENP_V_GFA"/>
    <property type="match status" value="1"/>
</dbReference>
<dbReference type="OrthoDB" id="9786619at2"/>
<keyword evidence="4" id="KW-0456">Lyase</keyword>
<accession>A0A135I8Z1</accession>
<reference evidence="6 7" key="1">
    <citation type="submission" date="2015-11" db="EMBL/GenBank/DDBJ databases">
        <title>Genomic Taxonomy of the Vibrionaceae.</title>
        <authorList>
            <person name="Gomez-Gil B."/>
            <person name="Enciso-Ibarra J."/>
        </authorList>
    </citation>
    <scope>NUCLEOTIDE SEQUENCE [LARGE SCALE GENOMIC DNA]</scope>
    <source>
        <strain evidence="6 7">CAIM 912</strain>
    </source>
</reference>
<evidence type="ECO:0000259" key="5">
    <source>
        <dbReference type="PROSITE" id="PS51891"/>
    </source>
</evidence>
<gene>
    <name evidence="6" type="ORF">ATN88_18320</name>
</gene>
<evidence type="ECO:0000256" key="2">
    <source>
        <dbReference type="ARBA" id="ARBA00022723"/>
    </source>
</evidence>
<sequence>MTTGSCNCQSVSFEVSGDIKNVVNCHCGLCRGMNGTPFSTYAVVVESDFRLISGELSLYSATESAEKYFCGKCGTPIYNRNSKYSGLNMVYFGTLKSRDTLAPAVNIFGESKVDWLSGILD</sequence>
<evidence type="ECO:0000256" key="3">
    <source>
        <dbReference type="ARBA" id="ARBA00022833"/>
    </source>
</evidence>
<proteinExistence type="inferred from homology"/>